<dbReference type="AlphaFoldDB" id="A0A8H5LTK8"/>
<evidence type="ECO:0000256" key="3">
    <source>
        <dbReference type="ARBA" id="ARBA00013566"/>
    </source>
</evidence>
<protein>
    <recommendedName>
        <fullName evidence="3">Required for respiratory growth protein 9, mitochondrial</fullName>
    </recommendedName>
</protein>
<accession>A0A8H5LTK8</accession>
<dbReference type="PANTHER" id="PTHR13475:SF3">
    <property type="entry name" value="NEUGRIN"/>
    <property type="match status" value="1"/>
</dbReference>
<dbReference type="Pfam" id="PF06413">
    <property type="entry name" value="Neugrin"/>
    <property type="match status" value="1"/>
</dbReference>
<dbReference type="GO" id="GO:0005634">
    <property type="term" value="C:nucleus"/>
    <property type="evidence" value="ECO:0007669"/>
    <property type="project" value="TreeGrafter"/>
</dbReference>
<evidence type="ECO:0000256" key="2">
    <source>
        <dbReference type="ARBA" id="ARBA00010895"/>
    </source>
</evidence>
<organism evidence="5 6">
    <name type="scientific">Tetrapyrgos nigripes</name>
    <dbReference type="NCBI Taxonomy" id="182062"/>
    <lineage>
        <taxon>Eukaryota</taxon>
        <taxon>Fungi</taxon>
        <taxon>Dikarya</taxon>
        <taxon>Basidiomycota</taxon>
        <taxon>Agaricomycotina</taxon>
        <taxon>Agaricomycetes</taxon>
        <taxon>Agaricomycetidae</taxon>
        <taxon>Agaricales</taxon>
        <taxon>Marasmiineae</taxon>
        <taxon>Marasmiaceae</taxon>
        <taxon>Tetrapyrgos</taxon>
    </lineage>
</organism>
<feature type="region of interest" description="Disordered" evidence="4">
    <location>
        <begin position="32"/>
        <end position="88"/>
    </location>
</feature>
<evidence type="ECO:0000256" key="4">
    <source>
        <dbReference type="SAM" id="MobiDB-lite"/>
    </source>
</evidence>
<sequence length="204" mass="23810">MSILFRPALPKRSPLKCFYSIPSSAEFLRKWRGDSLSSSSSSKSIFDDDSPVDLSENNDAVNGVRSPRTSLRRKPPKQPTPPQFKAHRQTIQKEFPEGWNPPHKISRDAMDALRQLHHMDKAKFNTPVLAERFRISPEAVRRILKSKWVQPREKRDKGLVRERETMTLNKLKNRLKERDEMKQVVEETTQRTFGIDAKDRLTFE</sequence>
<reference evidence="5 6" key="1">
    <citation type="journal article" date="2020" name="ISME J.">
        <title>Uncovering the hidden diversity of litter-decomposition mechanisms in mushroom-forming fungi.</title>
        <authorList>
            <person name="Floudas D."/>
            <person name="Bentzer J."/>
            <person name="Ahren D."/>
            <person name="Johansson T."/>
            <person name="Persson P."/>
            <person name="Tunlid A."/>
        </authorList>
    </citation>
    <scope>NUCLEOTIDE SEQUENCE [LARGE SCALE GENOMIC DNA]</scope>
    <source>
        <strain evidence="5 6">CBS 291.85</strain>
    </source>
</reference>
<evidence type="ECO:0000313" key="5">
    <source>
        <dbReference type="EMBL" id="KAF5369082.1"/>
    </source>
</evidence>
<dbReference type="InterPro" id="IPR010487">
    <property type="entry name" value="NGRN/Rrg9"/>
</dbReference>
<feature type="compositionally biased region" description="Low complexity" evidence="4">
    <location>
        <begin position="34"/>
        <end position="44"/>
    </location>
</feature>
<gene>
    <name evidence="5" type="ORF">D9758_002902</name>
</gene>
<dbReference type="PANTHER" id="PTHR13475">
    <property type="entry name" value="NEUGRIN"/>
    <property type="match status" value="1"/>
</dbReference>
<proteinExistence type="inferred from homology"/>
<comment type="function">
    <text evidence="1">Required for respiratory activity and maintenance and expression of the mitochondrial genome.</text>
</comment>
<dbReference type="Proteomes" id="UP000559256">
    <property type="component" value="Unassembled WGS sequence"/>
</dbReference>
<comment type="caution">
    <text evidence="5">The sequence shown here is derived from an EMBL/GenBank/DDBJ whole genome shotgun (WGS) entry which is preliminary data.</text>
</comment>
<evidence type="ECO:0000256" key="1">
    <source>
        <dbReference type="ARBA" id="ARBA00003548"/>
    </source>
</evidence>
<comment type="similarity">
    <text evidence="2">Belongs to the RRG9 family.</text>
</comment>
<name>A0A8H5LTK8_9AGAR</name>
<keyword evidence="6" id="KW-1185">Reference proteome</keyword>
<dbReference type="EMBL" id="JAACJM010000014">
    <property type="protein sequence ID" value="KAF5369082.1"/>
    <property type="molecule type" value="Genomic_DNA"/>
</dbReference>
<evidence type="ECO:0000313" key="6">
    <source>
        <dbReference type="Proteomes" id="UP000559256"/>
    </source>
</evidence>
<dbReference type="OrthoDB" id="5578174at2759"/>